<evidence type="ECO:0000256" key="5">
    <source>
        <dbReference type="ARBA" id="ARBA00023136"/>
    </source>
</evidence>
<dbReference type="RefSeq" id="WP_148946650.1">
    <property type="nucleotide sequence ID" value="NZ_JBNIKK010000015.1"/>
</dbReference>
<reference evidence="7 8" key="1">
    <citation type="submission" date="2019-08" db="EMBL/GenBank/DDBJ databases">
        <title>Bacillus genomes from the desert of Cuatro Cienegas, Coahuila.</title>
        <authorList>
            <person name="Olmedo-Alvarez G."/>
        </authorList>
    </citation>
    <scope>NUCLEOTIDE SEQUENCE [LARGE SCALE GENOMIC DNA]</scope>
    <source>
        <strain evidence="7 8">CH40_1T</strain>
    </source>
</reference>
<dbReference type="InterPro" id="IPR004633">
    <property type="entry name" value="NaPi_cotrn-rel/YqeW-like"/>
</dbReference>
<dbReference type="Pfam" id="PF02690">
    <property type="entry name" value="Na_Pi_cotrans"/>
    <property type="match status" value="2"/>
</dbReference>
<dbReference type="PANTHER" id="PTHR10010:SF46">
    <property type="entry name" value="SODIUM-DEPENDENT PHOSPHATE TRANSPORT PROTEIN 2B"/>
    <property type="match status" value="1"/>
</dbReference>
<evidence type="ECO:0000256" key="6">
    <source>
        <dbReference type="SAM" id="Phobius"/>
    </source>
</evidence>
<dbReference type="EMBL" id="VTEH01000006">
    <property type="protein sequence ID" value="TYR75469.1"/>
    <property type="molecule type" value="Genomic_DNA"/>
</dbReference>
<evidence type="ECO:0000313" key="7">
    <source>
        <dbReference type="EMBL" id="TYR75469.1"/>
    </source>
</evidence>
<feature type="transmembrane region" description="Helical" evidence="6">
    <location>
        <begin position="100"/>
        <end position="121"/>
    </location>
</feature>
<evidence type="ECO:0000256" key="4">
    <source>
        <dbReference type="ARBA" id="ARBA00022989"/>
    </source>
</evidence>
<evidence type="ECO:0000256" key="3">
    <source>
        <dbReference type="ARBA" id="ARBA00022692"/>
    </source>
</evidence>
<dbReference type="PANTHER" id="PTHR10010">
    <property type="entry name" value="SOLUTE CARRIER FAMILY 34 SODIUM PHOSPHATE , MEMBER 2-RELATED"/>
    <property type="match status" value="1"/>
</dbReference>
<keyword evidence="2" id="KW-1003">Cell membrane</keyword>
<keyword evidence="3 6" id="KW-0812">Transmembrane</keyword>
<accession>A0A5D4KF09</accession>
<protein>
    <submittedName>
        <fullName evidence="7">Na/Pi cotransporter family protein</fullName>
    </submittedName>
</protein>
<feature type="transmembrane region" description="Helical" evidence="6">
    <location>
        <begin position="238"/>
        <end position="256"/>
    </location>
</feature>
<gene>
    <name evidence="7" type="ORF">FZC79_09835</name>
</gene>
<dbReference type="InterPro" id="IPR003841">
    <property type="entry name" value="Na/Pi_transpt"/>
</dbReference>
<keyword evidence="4 6" id="KW-1133">Transmembrane helix</keyword>
<dbReference type="GO" id="GO:0005436">
    <property type="term" value="F:sodium:phosphate symporter activity"/>
    <property type="evidence" value="ECO:0007669"/>
    <property type="project" value="InterPro"/>
</dbReference>
<evidence type="ECO:0000313" key="8">
    <source>
        <dbReference type="Proteomes" id="UP000323317"/>
    </source>
</evidence>
<evidence type="ECO:0000256" key="1">
    <source>
        <dbReference type="ARBA" id="ARBA00004651"/>
    </source>
</evidence>
<dbReference type="GO" id="GO:0005886">
    <property type="term" value="C:plasma membrane"/>
    <property type="evidence" value="ECO:0007669"/>
    <property type="project" value="UniProtKB-SubCell"/>
</dbReference>
<evidence type="ECO:0000256" key="2">
    <source>
        <dbReference type="ARBA" id="ARBA00022475"/>
    </source>
</evidence>
<dbReference type="Proteomes" id="UP000323317">
    <property type="component" value="Unassembled WGS sequence"/>
</dbReference>
<organism evidence="7 8">
    <name type="scientific">Rossellomorea vietnamensis</name>
    <dbReference type="NCBI Taxonomy" id="218284"/>
    <lineage>
        <taxon>Bacteria</taxon>
        <taxon>Bacillati</taxon>
        <taxon>Bacillota</taxon>
        <taxon>Bacilli</taxon>
        <taxon>Bacillales</taxon>
        <taxon>Bacillaceae</taxon>
        <taxon>Rossellomorea</taxon>
    </lineage>
</organism>
<dbReference type="AlphaFoldDB" id="A0A5D4KF09"/>
<sequence length="309" mass="33100">MLSLLIFFLLIGSFLLGMFWLKSGLYNLAGERMTKLISKWTDAPWKGFLIGIAVTGVLQSSSAVMVLTIGFVSAGILSFKQSIGIILGTNIGTTLTLEIISLDIGFLSLPLLVSSLLLLILPYPNARALALTFLGLSLIFVSMNGFEELARPLSSQAFIHSLMERSNASALFSVLLGTILTGLVQSSTVITGIAMSFVDVDIITIFAGISIMLGANIGTCVTSYIAGIGSGKATKLTVYAHIWLNVAGVMIFFPFIEELGEMVKWASANPELQLAHASLAFNVICSVLVLPFSGHFASLIEKFHAIELR</sequence>
<comment type="subcellular location">
    <subcellularLocation>
        <location evidence="1">Cell membrane</location>
        <topology evidence="1">Multi-pass membrane protein</topology>
    </subcellularLocation>
</comment>
<dbReference type="NCBIfam" id="NF037997">
    <property type="entry name" value="Na_Pi_symport"/>
    <property type="match status" value="1"/>
</dbReference>
<comment type="caution">
    <text evidence="7">The sequence shown here is derived from an EMBL/GenBank/DDBJ whole genome shotgun (WGS) entry which is preliminary data.</text>
</comment>
<proteinExistence type="predicted"/>
<dbReference type="GO" id="GO:0044341">
    <property type="term" value="P:sodium-dependent phosphate transport"/>
    <property type="evidence" value="ECO:0007669"/>
    <property type="project" value="InterPro"/>
</dbReference>
<keyword evidence="5 6" id="KW-0472">Membrane</keyword>
<dbReference type="NCBIfam" id="TIGR00704">
    <property type="entry name" value="NaPi_cotrn_rel"/>
    <property type="match status" value="1"/>
</dbReference>
<feature type="transmembrane region" description="Helical" evidence="6">
    <location>
        <begin position="167"/>
        <end position="190"/>
    </location>
</feature>
<feature type="transmembrane region" description="Helical" evidence="6">
    <location>
        <begin position="276"/>
        <end position="300"/>
    </location>
</feature>
<feature type="transmembrane region" description="Helical" evidence="6">
    <location>
        <begin position="48"/>
        <end position="79"/>
    </location>
</feature>
<feature type="transmembrane region" description="Helical" evidence="6">
    <location>
        <begin position="202"/>
        <end position="226"/>
    </location>
</feature>
<name>A0A5D4KF09_9BACI</name>